<organism evidence="3 4">
    <name type="scientific">Puniceibacterium sediminis</name>
    <dbReference type="NCBI Taxonomy" id="1608407"/>
    <lineage>
        <taxon>Bacteria</taxon>
        <taxon>Pseudomonadati</taxon>
        <taxon>Pseudomonadota</taxon>
        <taxon>Alphaproteobacteria</taxon>
        <taxon>Rhodobacterales</taxon>
        <taxon>Paracoccaceae</taxon>
        <taxon>Puniceibacterium</taxon>
    </lineage>
</organism>
<keyword evidence="1" id="KW-1133">Transmembrane helix</keyword>
<accession>A0A238UYB9</accession>
<dbReference type="EMBL" id="FZNN01000001">
    <property type="protein sequence ID" value="SNR26996.1"/>
    <property type="molecule type" value="Genomic_DNA"/>
</dbReference>
<keyword evidence="4" id="KW-1185">Reference proteome</keyword>
<evidence type="ECO:0000313" key="4">
    <source>
        <dbReference type="Proteomes" id="UP000198417"/>
    </source>
</evidence>
<dbReference type="Proteomes" id="UP000198417">
    <property type="component" value="Unassembled WGS sequence"/>
</dbReference>
<name>A0A238UYB9_9RHOB</name>
<gene>
    <name evidence="3" type="ORF">SAMN06265370_101317</name>
</gene>
<feature type="transmembrane region" description="Helical" evidence="1">
    <location>
        <begin position="27"/>
        <end position="44"/>
    </location>
</feature>
<dbReference type="InterPro" id="IPR018704">
    <property type="entry name" value="SecYEG/CpoB_TPR"/>
</dbReference>
<evidence type="ECO:0000256" key="1">
    <source>
        <dbReference type="SAM" id="Phobius"/>
    </source>
</evidence>
<dbReference type="OrthoDB" id="7173339at2"/>
<dbReference type="RefSeq" id="WP_089268751.1">
    <property type="nucleotide sequence ID" value="NZ_FZNN01000001.1"/>
</dbReference>
<feature type="domain" description="Ancillary SecYEG translocon subunit/Cell division coordinator CpoB TPR" evidence="2">
    <location>
        <begin position="29"/>
        <end position="122"/>
    </location>
</feature>
<proteinExistence type="predicted"/>
<sequence length="218" mass="23275">MSNTDSFIDEVTEEVRRDRLYAGFRKYGWIAVLVVILIVGGAAWREYQKAQARSAAQAFGDQITAALESEEPEARIAALKAIETAEPGAQAILSMLLAAELAGADDDAAATQTLQSVANDNAVPLIYRQIASFKALTRSNGGLSVQERRDGFQTLATNANALRLLAEEQLALLDIEEGDTEAALTKLQAILVDSEVTAGLRRRASQLIVSLGGTLDAA</sequence>
<dbReference type="Pfam" id="PF09976">
    <property type="entry name" value="TPR_21"/>
    <property type="match status" value="1"/>
</dbReference>
<protein>
    <recommendedName>
        <fullName evidence="2">Ancillary SecYEG translocon subunit/Cell division coordinator CpoB TPR domain-containing protein</fullName>
    </recommendedName>
</protein>
<keyword evidence="1" id="KW-0472">Membrane</keyword>
<reference evidence="3 4" key="1">
    <citation type="submission" date="2017-06" db="EMBL/GenBank/DDBJ databases">
        <authorList>
            <person name="Kim H.J."/>
            <person name="Triplett B.A."/>
        </authorList>
    </citation>
    <scope>NUCLEOTIDE SEQUENCE [LARGE SCALE GENOMIC DNA]</scope>
    <source>
        <strain evidence="3 4">DSM 29052</strain>
    </source>
</reference>
<dbReference type="AlphaFoldDB" id="A0A238UYB9"/>
<keyword evidence="1" id="KW-0812">Transmembrane</keyword>
<evidence type="ECO:0000313" key="3">
    <source>
        <dbReference type="EMBL" id="SNR26996.1"/>
    </source>
</evidence>
<evidence type="ECO:0000259" key="2">
    <source>
        <dbReference type="Pfam" id="PF09976"/>
    </source>
</evidence>